<proteinExistence type="predicted"/>
<keyword evidence="1" id="KW-1133">Transmembrane helix</keyword>
<dbReference type="STRING" id="1798473.A3G50_03015"/>
<dbReference type="Proteomes" id="UP000176633">
    <property type="component" value="Unassembled WGS sequence"/>
</dbReference>
<keyword evidence="1" id="KW-0472">Membrane</keyword>
<evidence type="ECO:0000313" key="3">
    <source>
        <dbReference type="Proteomes" id="UP000176633"/>
    </source>
</evidence>
<gene>
    <name evidence="2" type="ORF">A3G50_03015</name>
</gene>
<evidence type="ECO:0000256" key="1">
    <source>
        <dbReference type="SAM" id="Phobius"/>
    </source>
</evidence>
<dbReference type="EMBL" id="MFKM01000004">
    <property type="protein sequence ID" value="OGG43844.1"/>
    <property type="molecule type" value="Genomic_DNA"/>
</dbReference>
<evidence type="ECO:0000313" key="2">
    <source>
        <dbReference type="EMBL" id="OGG43844.1"/>
    </source>
</evidence>
<accession>A0A1F6C3S0</accession>
<name>A0A1F6C3S0_9BACT</name>
<feature type="transmembrane region" description="Helical" evidence="1">
    <location>
        <begin position="12"/>
        <end position="38"/>
    </location>
</feature>
<keyword evidence="1" id="KW-0812">Transmembrane</keyword>
<reference evidence="2 3" key="1">
    <citation type="journal article" date="2016" name="Nat. Commun.">
        <title>Thousands of microbial genomes shed light on interconnected biogeochemical processes in an aquifer system.</title>
        <authorList>
            <person name="Anantharaman K."/>
            <person name="Brown C.T."/>
            <person name="Hug L.A."/>
            <person name="Sharon I."/>
            <person name="Castelle C.J."/>
            <person name="Probst A.J."/>
            <person name="Thomas B.C."/>
            <person name="Singh A."/>
            <person name="Wilkins M.J."/>
            <person name="Karaoz U."/>
            <person name="Brodie E.L."/>
            <person name="Williams K.H."/>
            <person name="Hubbard S.S."/>
            <person name="Banfield J.F."/>
        </authorList>
    </citation>
    <scope>NUCLEOTIDE SEQUENCE [LARGE SCALE GENOMIC DNA]</scope>
</reference>
<organism evidence="2 3">
    <name type="scientific">Candidatus Jorgensenbacteria bacterium RIFCSPLOWO2_12_FULL_42_11</name>
    <dbReference type="NCBI Taxonomy" id="1798473"/>
    <lineage>
        <taxon>Bacteria</taxon>
        <taxon>Candidatus Joergenseniibacteriota</taxon>
    </lineage>
</organism>
<protein>
    <submittedName>
        <fullName evidence="2">Uncharacterized protein</fullName>
    </submittedName>
</protein>
<dbReference type="AlphaFoldDB" id="A0A1F6C3S0"/>
<comment type="caution">
    <text evidence="2">The sequence shown here is derived from an EMBL/GenBank/DDBJ whole genome shotgun (WGS) entry which is preliminary data.</text>
</comment>
<sequence>MGKEKQAKHYQELTFLITAVLMLIILIAGVSWSLSFLLKRLNIVLNPNALEPPAVIQFNIKEFKKLDLIKIP</sequence>